<evidence type="ECO:0000256" key="2">
    <source>
        <dbReference type="SAM" id="Phobius"/>
    </source>
</evidence>
<comment type="caution">
    <text evidence="4">The sequence shown here is derived from an EMBL/GenBank/DDBJ whole genome shotgun (WGS) entry which is preliminary data.</text>
</comment>
<feature type="transmembrane region" description="Helical" evidence="2">
    <location>
        <begin position="75"/>
        <end position="100"/>
    </location>
</feature>
<keyword evidence="2" id="KW-1133">Transmembrane helix</keyword>
<accession>A0AAU9IF88</accession>
<dbReference type="EMBL" id="CAJZBQ010000003">
    <property type="protein sequence ID" value="CAG9310843.1"/>
    <property type="molecule type" value="Genomic_DNA"/>
</dbReference>
<feature type="compositionally biased region" description="Polar residues" evidence="1">
    <location>
        <begin position="49"/>
        <end position="59"/>
    </location>
</feature>
<feature type="signal peptide" evidence="3">
    <location>
        <begin position="1"/>
        <end position="16"/>
    </location>
</feature>
<evidence type="ECO:0000256" key="3">
    <source>
        <dbReference type="SAM" id="SignalP"/>
    </source>
</evidence>
<keyword evidence="5" id="KW-1185">Reference proteome</keyword>
<evidence type="ECO:0000313" key="4">
    <source>
        <dbReference type="EMBL" id="CAG9310843.1"/>
    </source>
</evidence>
<evidence type="ECO:0000313" key="5">
    <source>
        <dbReference type="Proteomes" id="UP001162131"/>
    </source>
</evidence>
<dbReference type="Proteomes" id="UP001162131">
    <property type="component" value="Unassembled WGS sequence"/>
</dbReference>
<feature type="region of interest" description="Disordered" evidence="1">
    <location>
        <begin position="44"/>
        <end position="67"/>
    </location>
</feature>
<keyword evidence="2" id="KW-0812">Transmembrane</keyword>
<reference evidence="4" key="1">
    <citation type="submission" date="2021-09" db="EMBL/GenBank/DDBJ databases">
        <authorList>
            <consortium name="AG Swart"/>
            <person name="Singh M."/>
            <person name="Singh A."/>
            <person name="Seah K."/>
            <person name="Emmerich C."/>
        </authorList>
    </citation>
    <scope>NUCLEOTIDE SEQUENCE</scope>
    <source>
        <strain evidence="4">ATCC30299</strain>
    </source>
</reference>
<evidence type="ECO:0000256" key="1">
    <source>
        <dbReference type="SAM" id="MobiDB-lite"/>
    </source>
</evidence>
<keyword evidence="2" id="KW-0472">Membrane</keyword>
<sequence>MKIILGLLILLISSNASEQYSHDENGNRIYLEISSQTRGDFTKLKNSEKNTPTFTQLSNDGSGEDDDGMEDDTKVITVFLLNILACVLCCGFLQLVLMLSKRMNSELSDMRKNYKQYQGFLRFKEFRRAWAKENEGESSDN</sequence>
<proteinExistence type="predicted"/>
<gene>
    <name evidence="4" type="ORF">BSTOLATCC_MIC2557</name>
</gene>
<dbReference type="AlphaFoldDB" id="A0AAU9IF88"/>
<organism evidence="4 5">
    <name type="scientific">Blepharisma stoltei</name>
    <dbReference type="NCBI Taxonomy" id="1481888"/>
    <lineage>
        <taxon>Eukaryota</taxon>
        <taxon>Sar</taxon>
        <taxon>Alveolata</taxon>
        <taxon>Ciliophora</taxon>
        <taxon>Postciliodesmatophora</taxon>
        <taxon>Heterotrichea</taxon>
        <taxon>Heterotrichida</taxon>
        <taxon>Blepharismidae</taxon>
        <taxon>Blepharisma</taxon>
    </lineage>
</organism>
<name>A0AAU9IF88_9CILI</name>
<protein>
    <submittedName>
        <fullName evidence="4">Uncharacterized protein</fullName>
    </submittedName>
</protein>
<keyword evidence="3" id="KW-0732">Signal</keyword>
<feature type="chain" id="PRO_5043840824" evidence="3">
    <location>
        <begin position="17"/>
        <end position="141"/>
    </location>
</feature>